<evidence type="ECO:0000313" key="2">
    <source>
        <dbReference type="Proteomes" id="UP001107558"/>
    </source>
</evidence>
<dbReference type="SUPFAM" id="SSF48576">
    <property type="entry name" value="Terpenoid synthases"/>
    <property type="match status" value="1"/>
</dbReference>
<dbReference type="AlphaFoldDB" id="A0A9J6CHT7"/>
<reference evidence="1" key="1">
    <citation type="submission" date="2021-03" db="EMBL/GenBank/DDBJ databases">
        <title>Chromosome level genome of the anhydrobiotic midge Polypedilum vanderplanki.</title>
        <authorList>
            <person name="Yoshida Y."/>
            <person name="Kikawada T."/>
            <person name="Gusev O."/>
        </authorList>
    </citation>
    <scope>NUCLEOTIDE SEQUENCE</scope>
    <source>
        <strain evidence="1">NIAS01</strain>
        <tissue evidence="1">Whole body or cell culture</tissue>
    </source>
</reference>
<dbReference type="Gene3D" id="1.10.600.10">
    <property type="entry name" value="Farnesyl Diphosphate Synthase"/>
    <property type="match status" value="1"/>
</dbReference>
<accession>A0A9J6CHT7</accession>
<dbReference type="InterPro" id="IPR008949">
    <property type="entry name" value="Isoprenoid_synthase_dom_sf"/>
</dbReference>
<protein>
    <submittedName>
        <fullName evidence="1">Uncharacterized protein</fullName>
    </submittedName>
</protein>
<organism evidence="1 2">
    <name type="scientific">Polypedilum vanderplanki</name>
    <name type="common">Sleeping chironomid midge</name>
    <dbReference type="NCBI Taxonomy" id="319348"/>
    <lineage>
        <taxon>Eukaryota</taxon>
        <taxon>Metazoa</taxon>
        <taxon>Ecdysozoa</taxon>
        <taxon>Arthropoda</taxon>
        <taxon>Hexapoda</taxon>
        <taxon>Insecta</taxon>
        <taxon>Pterygota</taxon>
        <taxon>Neoptera</taxon>
        <taxon>Endopterygota</taxon>
        <taxon>Diptera</taxon>
        <taxon>Nematocera</taxon>
        <taxon>Chironomoidea</taxon>
        <taxon>Chironomidae</taxon>
        <taxon>Chironominae</taxon>
        <taxon>Polypedilum</taxon>
        <taxon>Polypedilum</taxon>
    </lineage>
</organism>
<name>A0A9J6CHT7_POLVA</name>
<sequence>MCPNIENIFEIVKKEVDISILQEYDWIDDILDGGLIRRQLASHILYEIPMTVACSQYINFKILKKVLILNHPDDMKINIETGIIGFKRQAIDIIWSKNSKCSNDYENLFRSEEVAGVEHFADDLTEGKFTFPTIYAIDVLKDQDVYNIVIQRPKDIETRRKCVKILQENGTKNYCLNVIKEFYTKLLEKTEKIGQNAFVKKTLDFFMNFDYLK</sequence>
<gene>
    <name evidence="1" type="ORF">PVAND_011004</name>
</gene>
<dbReference type="Proteomes" id="UP001107558">
    <property type="component" value="Chromosome 1"/>
</dbReference>
<dbReference type="EMBL" id="JADBJN010000001">
    <property type="protein sequence ID" value="KAG5681588.1"/>
    <property type="molecule type" value="Genomic_DNA"/>
</dbReference>
<dbReference type="OrthoDB" id="6921389at2759"/>
<keyword evidence="2" id="KW-1185">Reference proteome</keyword>
<proteinExistence type="predicted"/>
<comment type="caution">
    <text evidence="1">The sequence shown here is derived from an EMBL/GenBank/DDBJ whole genome shotgun (WGS) entry which is preliminary data.</text>
</comment>
<evidence type="ECO:0000313" key="1">
    <source>
        <dbReference type="EMBL" id="KAG5681588.1"/>
    </source>
</evidence>